<accession>A0AAV7QTV8</accession>
<dbReference type="AlphaFoldDB" id="A0AAV7QTV8"/>
<dbReference type="EMBL" id="JANPWB010000010">
    <property type="protein sequence ID" value="KAJ1141830.1"/>
    <property type="molecule type" value="Genomic_DNA"/>
</dbReference>
<comment type="caution">
    <text evidence="1">The sequence shown here is derived from an EMBL/GenBank/DDBJ whole genome shotgun (WGS) entry which is preliminary data.</text>
</comment>
<evidence type="ECO:0000313" key="1">
    <source>
        <dbReference type="EMBL" id="KAJ1141830.1"/>
    </source>
</evidence>
<name>A0AAV7QTV8_PLEWA</name>
<keyword evidence="2" id="KW-1185">Reference proteome</keyword>
<proteinExistence type="predicted"/>
<protein>
    <submittedName>
        <fullName evidence="1">Uncharacterized protein</fullName>
    </submittedName>
</protein>
<sequence>MAGLGRRKRRLGCSEGFHLRLKGLQGDPAGRLEEGSLIAGTCFASRPHSGGLVGRAQQQQPCMLTGRDWRKAGAHHGAGIPPPSPQQQMLWEPLIDTHTALEDTTGASTSPQEELLSVTGPCSLEGLQVTNDPTWKGGSWLPHRTHHVMSSHLEPPAPYMTIPLGISAICTMKITVDQGTQMHL</sequence>
<evidence type="ECO:0000313" key="2">
    <source>
        <dbReference type="Proteomes" id="UP001066276"/>
    </source>
</evidence>
<dbReference type="Proteomes" id="UP001066276">
    <property type="component" value="Chromosome 6"/>
</dbReference>
<gene>
    <name evidence="1" type="ORF">NDU88_008158</name>
</gene>
<reference evidence="1" key="1">
    <citation type="journal article" date="2022" name="bioRxiv">
        <title>Sequencing and chromosome-scale assembly of the giantPleurodeles waltlgenome.</title>
        <authorList>
            <person name="Brown T."/>
            <person name="Elewa A."/>
            <person name="Iarovenko S."/>
            <person name="Subramanian E."/>
            <person name="Araus A.J."/>
            <person name="Petzold A."/>
            <person name="Susuki M."/>
            <person name="Suzuki K.-i.T."/>
            <person name="Hayashi T."/>
            <person name="Toyoda A."/>
            <person name="Oliveira C."/>
            <person name="Osipova E."/>
            <person name="Leigh N.D."/>
            <person name="Simon A."/>
            <person name="Yun M.H."/>
        </authorList>
    </citation>
    <scope>NUCLEOTIDE SEQUENCE</scope>
    <source>
        <strain evidence="1">20211129_DDA</strain>
        <tissue evidence="1">Liver</tissue>
    </source>
</reference>
<organism evidence="1 2">
    <name type="scientific">Pleurodeles waltl</name>
    <name type="common">Iberian ribbed newt</name>
    <dbReference type="NCBI Taxonomy" id="8319"/>
    <lineage>
        <taxon>Eukaryota</taxon>
        <taxon>Metazoa</taxon>
        <taxon>Chordata</taxon>
        <taxon>Craniata</taxon>
        <taxon>Vertebrata</taxon>
        <taxon>Euteleostomi</taxon>
        <taxon>Amphibia</taxon>
        <taxon>Batrachia</taxon>
        <taxon>Caudata</taxon>
        <taxon>Salamandroidea</taxon>
        <taxon>Salamandridae</taxon>
        <taxon>Pleurodelinae</taxon>
        <taxon>Pleurodeles</taxon>
    </lineage>
</organism>